<evidence type="ECO:0008006" key="3">
    <source>
        <dbReference type="Google" id="ProtNLM"/>
    </source>
</evidence>
<dbReference type="InterPro" id="IPR029044">
    <property type="entry name" value="Nucleotide-diphossugar_trans"/>
</dbReference>
<name>A0A7S6RGY0_9CYAN</name>
<dbReference type="EMBL" id="CP063311">
    <property type="protein sequence ID" value="QOV23337.1"/>
    <property type="molecule type" value="Genomic_DNA"/>
</dbReference>
<dbReference type="AlphaFoldDB" id="A0A7S6RGY0"/>
<dbReference type="SUPFAM" id="SSF53448">
    <property type="entry name" value="Nucleotide-diphospho-sugar transferases"/>
    <property type="match status" value="1"/>
</dbReference>
<evidence type="ECO:0000313" key="1">
    <source>
        <dbReference type="EMBL" id="QOV23337.1"/>
    </source>
</evidence>
<evidence type="ECO:0000313" key="2">
    <source>
        <dbReference type="Proteomes" id="UP000593846"/>
    </source>
</evidence>
<sequence length="342" mass="40015">MKKKIIVCSPIRNEEFNLKRVLPAWSTFADYIILADQNSDDKSLDIANQFEKVVLIANHNQNYNEATRTELLVSKAREISQESVLVFLDADETLSANVTANPEWKTFLESKPGTVGYFRWIQLWDTPDYYISSGYSNSGYSSFAFVDDGRPCKRKGVIHVSRGLGEDNPTSNFYFNQIVCLHLNGLNKHNNIKKQNWYKVWYIAEAGAKKYFHTNRNHNWYRSVKEYNLSLCKSEWFSAYSVRGIDITSWESEPLQWRDVEILRYFAKHGYKKFHLLDIWDEQNWEALRLLAIGRGYKGIPSEPVVEPSPLIKFYNRIVNNRLSIQTLINKGLRFFKRKILP</sequence>
<protein>
    <recommendedName>
        <fullName evidence="3">Glycosyltransferase 2-like domain-containing protein</fullName>
    </recommendedName>
</protein>
<proteinExistence type="predicted"/>
<reference evidence="2" key="1">
    <citation type="submission" date="2020-10" db="EMBL/GenBank/DDBJ databases">
        <title>Genome-based taxonomic classification of the species Anabaenopsis elenkinii.</title>
        <authorList>
            <person name="Delbaje E."/>
            <person name="Andreote A.P.D."/>
            <person name="Pellegrinetti T.A."/>
            <person name="Cruz R.B."/>
            <person name="Branco L.H.Z."/>
            <person name="Fiore M.F."/>
        </authorList>
    </citation>
    <scope>NUCLEOTIDE SEQUENCE [LARGE SCALE GENOMIC DNA]</scope>
    <source>
        <strain evidence="2">CCIBt3563</strain>
    </source>
</reference>
<accession>A0A7S6RGY0</accession>
<dbReference type="Gene3D" id="3.90.550.10">
    <property type="entry name" value="Spore Coat Polysaccharide Biosynthesis Protein SpsA, Chain A"/>
    <property type="match status" value="1"/>
</dbReference>
<organism evidence="1 2">
    <name type="scientific">Anabaenopsis elenkinii CCIBt3563</name>
    <dbReference type="NCBI Taxonomy" id="2779889"/>
    <lineage>
        <taxon>Bacteria</taxon>
        <taxon>Bacillati</taxon>
        <taxon>Cyanobacteriota</taxon>
        <taxon>Cyanophyceae</taxon>
        <taxon>Nostocales</taxon>
        <taxon>Nodulariaceae</taxon>
        <taxon>Anabaenopsis</taxon>
    </lineage>
</organism>
<dbReference type="Proteomes" id="UP000593846">
    <property type="component" value="Chromosome"/>
</dbReference>
<gene>
    <name evidence="1" type="ORF">IM676_03160</name>
</gene>
<dbReference type="RefSeq" id="WP_200988886.1">
    <property type="nucleotide sequence ID" value="NZ_CP063311.1"/>
</dbReference>
<keyword evidence="2" id="KW-1185">Reference proteome</keyword>
<dbReference type="KEGG" id="aee:IM676_03160"/>